<name>A0ABV6LC25_9SPHI</name>
<protein>
    <submittedName>
        <fullName evidence="1">Uncharacterized protein</fullName>
    </submittedName>
</protein>
<dbReference type="Proteomes" id="UP001589828">
    <property type="component" value="Unassembled WGS sequence"/>
</dbReference>
<sequence>MATLTIRQKLMIYLADADDSKIKAIYTLLKREIKDENAIILNEEQLAILDKERGMHLSRQTKSYTRQEANQIIRTGRQNQG</sequence>
<keyword evidence="2" id="KW-1185">Reference proteome</keyword>
<dbReference type="EMBL" id="JBHLTS010000070">
    <property type="protein sequence ID" value="MFC0517032.1"/>
    <property type="molecule type" value="Genomic_DNA"/>
</dbReference>
<comment type="caution">
    <text evidence="1">The sequence shown here is derived from an EMBL/GenBank/DDBJ whole genome shotgun (WGS) entry which is preliminary data.</text>
</comment>
<reference evidence="1 2" key="1">
    <citation type="submission" date="2024-09" db="EMBL/GenBank/DDBJ databases">
        <authorList>
            <person name="Sun Q."/>
            <person name="Mori K."/>
        </authorList>
    </citation>
    <scope>NUCLEOTIDE SEQUENCE [LARGE SCALE GENOMIC DNA]</scope>
    <source>
        <strain evidence="1 2">NCAIM B.02415</strain>
    </source>
</reference>
<evidence type="ECO:0000313" key="1">
    <source>
        <dbReference type="EMBL" id="MFC0517032.1"/>
    </source>
</evidence>
<proteinExistence type="predicted"/>
<dbReference type="RefSeq" id="WP_377024796.1">
    <property type="nucleotide sequence ID" value="NZ_JBHLTS010000070.1"/>
</dbReference>
<organism evidence="1 2">
    <name type="scientific">Mucilaginibacter angelicae</name>
    <dbReference type="NCBI Taxonomy" id="869718"/>
    <lineage>
        <taxon>Bacteria</taxon>
        <taxon>Pseudomonadati</taxon>
        <taxon>Bacteroidota</taxon>
        <taxon>Sphingobacteriia</taxon>
        <taxon>Sphingobacteriales</taxon>
        <taxon>Sphingobacteriaceae</taxon>
        <taxon>Mucilaginibacter</taxon>
    </lineage>
</organism>
<gene>
    <name evidence="1" type="ORF">ACFFGT_22680</name>
</gene>
<evidence type="ECO:0000313" key="2">
    <source>
        <dbReference type="Proteomes" id="UP001589828"/>
    </source>
</evidence>
<accession>A0ABV6LC25</accession>